<evidence type="ECO:0000256" key="2">
    <source>
        <dbReference type="ARBA" id="ARBA00012438"/>
    </source>
</evidence>
<evidence type="ECO:0000259" key="9">
    <source>
        <dbReference type="PROSITE" id="PS50113"/>
    </source>
</evidence>
<dbReference type="PRINTS" id="PR00344">
    <property type="entry name" value="BCTRLSENSOR"/>
</dbReference>
<evidence type="ECO:0000256" key="4">
    <source>
        <dbReference type="ARBA" id="ARBA00022679"/>
    </source>
</evidence>
<feature type="domain" description="PAC" evidence="9">
    <location>
        <begin position="276"/>
        <end position="328"/>
    </location>
</feature>
<dbReference type="InterPro" id="IPR036097">
    <property type="entry name" value="HisK_dim/P_sf"/>
</dbReference>
<dbReference type="CDD" id="cd00130">
    <property type="entry name" value="PAS"/>
    <property type="match status" value="1"/>
</dbReference>
<dbReference type="SMART" id="SM00086">
    <property type="entry name" value="PAC"/>
    <property type="match status" value="2"/>
</dbReference>
<dbReference type="PROSITE" id="PS50109">
    <property type="entry name" value="HIS_KIN"/>
    <property type="match status" value="1"/>
</dbReference>
<dbReference type="PROSITE" id="PS50112">
    <property type="entry name" value="PAS"/>
    <property type="match status" value="1"/>
</dbReference>
<dbReference type="SMART" id="SM00388">
    <property type="entry name" value="HisKA"/>
    <property type="match status" value="1"/>
</dbReference>
<dbReference type="InterPro" id="IPR003594">
    <property type="entry name" value="HATPase_dom"/>
</dbReference>
<dbReference type="InterPro" id="IPR036890">
    <property type="entry name" value="HATPase_C_sf"/>
</dbReference>
<dbReference type="InterPro" id="IPR000700">
    <property type="entry name" value="PAS-assoc_C"/>
</dbReference>
<dbReference type="PANTHER" id="PTHR43711:SF26">
    <property type="entry name" value="SENSOR HISTIDINE KINASE RCSC"/>
    <property type="match status" value="1"/>
</dbReference>
<dbReference type="Pfam" id="PF00512">
    <property type="entry name" value="HisKA"/>
    <property type="match status" value="1"/>
</dbReference>
<dbReference type="InterPro" id="IPR013656">
    <property type="entry name" value="PAS_4"/>
</dbReference>
<dbReference type="Pfam" id="PF13426">
    <property type="entry name" value="PAS_9"/>
    <property type="match status" value="1"/>
</dbReference>
<comment type="caution">
    <text evidence="10">The sequence shown here is derived from an EMBL/GenBank/DDBJ whole genome shotgun (WGS) entry which is preliminary data.</text>
</comment>
<dbReference type="InterPro" id="IPR001610">
    <property type="entry name" value="PAC"/>
</dbReference>
<organism evidence="10 11">
    <name type="scientific">Ancylomarina euxinus</name>
    <dbReference type="NCBI Taxonomy" id="2283627"/>
    <lineage>
        <taxon>Bacteria</taxon>
        <taxon>Pseudomonadati</taxon>
        <taxon>Bacteroidota</taxon>
        <taxon>Bacteroidia</taxon>
        <taxon>Marinilabiliales</taxon>
        <taxon>Marinifilaceae</taxon>
        <taxon>Ancylomarina</taxon>
    </lineage>
</organism>
<keyword evidence="5" id="KW-0418">Kinase</keyword>
<dbReference type="Proteomes" id="UP000285794">
    <property type="component" value="Unassembled WGS sequence"/>
</dbReference>
<dbReference type="CDD" id="cd16922">
    <property type="entry name" value="HATPase_EvgS-ArcB-TorS-like"/>
    <property type="match status" value="1"/>
</dbReference>
<dbReference type="Pfam" id="PF01590">
    <property type="entry name" value="GAF"/>
    <property type="match status" value="1"/>
</dbReference>
<dbReference type="InterPro" id="IPR004358">
    <property type="entry name" value="Sig_transdc_His_kin-like_C"/>
</dbReference>
<dbReference type="PROSITE" id="PS50113">
    <property type="entry name" value="PAC"/>
    <property type="match status" value="1"/>
</dbReference>
<dbReference type="NCBIfam" id="TIGR00229">
    <property type="entry name" value="sensory_box"/>
    <property type="match status" value="1"/>
</dbReference>
<dbReference type="EC" id="2.7.13.3" evidence="2"/>
<dbReference type="InterPro" id="IPR029016">
    <property type="entry name" value="GAF-like_dom_sf"/>
</dbReference>
<feature type="domain" description="Histidine kinase" evidence="7">
    <location>
        <begin position="755"/>
        <end position="979"/>
    </location>
</feature>
<dbReference type="SMART" id="SM00065">
    <property type="entry name" value="GAF"/>
    <property type="match status" value="2"/>
</dbReference>
<reference evidence="10 11" key="1">
    <citation type="submission" date="2018-07" db="EMBL/GenBank/DDBJ databases">
        <title>Draft genome sequence of Ancylomarina sp. M1P.</title>
        <authorList>
            <person name="Yadav S."/>
            <person name="Villanueva L."/>
            <person name="Damste J.S.S."/>
        </authorList>
    </citation>
    <scope>NUCLEOTIDE SEQUENCE [LARGE SCALE GENOMIC DNA]</scope>
    <source>
        <strain evidence="10 11">M1P</strain>
    </source>
</reference>
<evidence type="ECO:0000256" key="6">
    <source>
        <dbReference type="ARBA" id="ARBA00023012"/>
    </source>
</evidence>
<comment type="catalytic activity">
    <reaction evidence="1">
        <text>ATP + protein L-histidine = ADP + protein N-phospho-L-histidine.</text>
        <dbReference type="EC" id="2.7.13.3"/>
    </reaction>
</comment>
<evidence type="ECO:0000256" key="1">
    <source>
        <dbReference type="ARBA" id="ARBA00000085"/>
    </source>
</evidence>
<dbReference type="Gene3D" id="3.30.565.10">
    <property type="entry name" value="Histidine kinase-like ATPase, C-terminal domain"/>
    <property type="match status" value="1"/>
</dbReference>
<dbReference type="Pfam" id="PF02518">
    <property type="entry name" value="HATPase_c"/>
    <property type="match status" value="1"/>
</dbReference>
<dbReference type="InterPro" id="IPR000014">
    <property type="entry name" value="PAS"/>
</dbReference>
<dbReference type="InterPro" id="IPR003018">
    <property type="entry name" value="GAF"/>
</dbReference>
<feature type="domain" description="PAS" evidence="8">
    <location>
        <begin position="201"/>
        <end position="272"/>
    </location>
</feature>
<keyword evidence="6" id="KW-0902">Two-component regulatory system</keyword>
<evidence type="ECO:0000313" key="11">
    <source>
        <dbReference type="Proteomes" id="UP000285794"/>
    </source>
</evidence>
<accession>A0A425Y2T7</accession>
<keyword evidence="3" id="KW-0597">Phosphoprotein</keyword>
<dbReference type="PANTHER" id="PTHR43711">
    <property type="entry name" value="TWO-COMPONENT HISTIDINE KINASE"/>
    <property type="match status" value="1"/>
</dbReference>
<evidence type="ECO:0000313" key="10">
    <source>
        <dbReference type="EMBL" id="RRG22181.1"/>
    </source>
</evidence>
<evidence type="ECO:0000259" key="8">
    <source>
        <dbReference type="PROSITE" id="PS50112"/>
    </source>
</evidence>
<dbReference type="SUPFAM" id="SSF55874">
    <property type="entry name" value="ATPase domain of HSP90 chaperone/DNA topoisomerase II/histidine kinase"/>
    <property type="match status" value="1"/>
</dbReference>
<dbReference type="CDD" id="cd00082">
    <property type="entry name" value="HisKA"/>
    <property type="match status" value="1"/>
</dbReference>
<dbReference type="Gene3D" id="3.30.450.20">
    <property type="entry name" value="PAS domain"/>
    <property type="match status" value="2"/>
</dbReference>
<dbReference type="SUPFAM" id="SSF47384">
    <property type="entry name" value="Homodimeric domain of signal transducing histidine kinase"/>
    <property type="match status" value="1"/>
</dbReference>
<dbReference type="SUPFAM" id="SSF55785">
    <property type="entry name" value="PYP-like sensor domain (PAS domain)"/>
    <property type="match status" value="2"/>
</dbReference>
<dbReference type="EMBL" id="QQWG01000006">
    <property type="protein sequence ID" value="RRG22181.1"/>
    <property type="molecule type" value="Genomic_DNA"/>
</dbReference>
<dbReference type="InterPro" id="IPR050736">
    <property type="entry name" value="Sensor_HK_Regulatory"/>
</dbReference>
<evidence type="ECO:0000256" key="3">
    <source>
        <dbReference type="ARBA" id="ARBA00022553"/>
    </source>
</evidence>
<dbReference type="Gene3D" id="3.30.450.40">
    <property type="match status" value="2"/>
</dbReference>
<dbReference type="AlphaFoldDB" id="A0A425Y2T7"/>
<dbReference type="InterPro" id="IPR003661">
    <property type="entry name" value="HisK_dim/P_dom"/>
</dbReference>
<dbReference type="SUPFAM" id="SSF55781">
    <property type="entry name" value="GAF domain-like"/>
    <property type="match status" value="2"/>
</dbReference>
<gene>
    <name evidence="10" type="ORF">DWB61_08220</name>
</gene>
<protein>
    <recommendedName>
        <fullName evidence="2">histidine kinase</fullName>
        <ecNumber evidence="2">2.7.13.3</ecNumber>
    </recommendedName>
</protein>
<dbReference type="SMART" id="SM00091">
    <property type="entry name" value="PAS"/>
    <property type="match status" value="1"/>
</dbReference>
<sequence>MLIIYYIHSPTYSYFKQFQHTMKIRTQSELINTDLYKIADTVRMVFENTASEYGQEYFKQMVLQLANSLGADYAFIGELDKDKINTIDTLALSEKGKIIENISYQLKNTPCENVVGKSPCFYPIDVVKQFPQDEFLKINSIESYIGIPLFNSKNEAIGLIVCMFLQAVKSPILVQDVIQIFSSRVSSEIERVHLESKLRRSENRFRHIAENTAAWIWEIDPQGKYIYTSKKVNEILGYHPSELIGKRYFYESYPEPNIEAYKKTIFSLFNKRKAFTDFENQKLHKNGEIVWFRTFGVPIINPEGELLGYRGTSINISEQKKHEQEIQKQNEFLTTVLNSLSYPFHVINVKDYSVSLSNHAGAISNNTQKSTCYKLSHKLETPCCGTEHPCPLKIVMDTKKSCIVEHIHTNKEGVKYPCEVHCHPIFDKQGNVSQVIEYSIDRTEREQSKWTITQRVKELQCIHQLTQALEKHKNHPDDNCNKVVDVIPSGFQYPEITGCSIIFYGIEYKTDNYCNGPWMLESPLHNGKKLVGKVQVCFNQESDTNPFLKEENDLLKTIGQHLSSFIEQQHYENLQNVIYKISEAANISENLHDLIGIIHLHLKSLIDTSNFYMALYHEQNDYFTVPYSADKKINFRSFPAGKSLTKYVLLQQCSKLVTSKILNQLEDNGEVISVGERSKAWLGVPLLIKGKAIGVISIQNYLDVEAYDLKDLDILEFVSNQISISVQRKKVEDDLKKALLKAQESDRLKTAFLSAMSHELRTPLNAIIGFSGLINEELKKEETIEFAQLINQSGNDLLGIINNILDVTQLEGRNITTNITQFQAHDLCLNLLDKLHSEQYQNNYKKIIINFKPSLTDQDISILSDQDKLFKILYNLLSNAIKFTPEGEVALGYLIENRENMPYVKFFIKDSGIGISHDKQNIIFNLFRQEDDSQARKFGGTGVGLSLAKKYTELLNGHIEVESEVNKGSEFTVWIPLEPDLILSN</sequence>
<dbReference type="GO" id="GO:0000155">
    <property type="term" value="F:phosphorelay sensor kinase activity"/>
    <property type="evidence" value="ECO:0007669"/>
    <property type="project" value="InterPro"/>
</dbReference>
<dbReference type="Pfam" id="PF08448">
    <property type="entry name" value="PAS_4"/>
    <property type="match status" value="1"/>
</dbReference>
<dbReference type="InterPro" id="IPR035965">
    <property type="entry name" value="PAS-like_dom_sf"/>
</dbReference>
<dbReference type="SMART" id="SM00387">
    <property type="entry name" value="HATPase_c"/>
    <property type="match status" value="1"/>
</dbReference>
<keyword evidence="4" id="KW-0808">Transferase</keyword>
<evidence type="ECO:0000256" key="5">
    <source>
        <dbReference type="ARBA" id="ARBA00022777"/>
    </source>
</evidence>
<keyword evidence="11" id="KW-1185">Reference proteome</keyword>
<dbReference type="Gene3D" id="1.10.287.130">
    <property type="match status" value="1"/>
</dbReference>
<proteinExistence type="predicted"/>
<dbReference type="InterPro" id="IPR005467">
    <property type="entry name" value="His_kinase_dom"/>
</dbReference>
<name>A0A425Y2T7_9BACT</name>
<evidence type="ECO:0000259" key="7">
    <source>
        <dbReference type="PROSITE" id="PS50109"/>
    </source>
</evidence>